<feature type="transmembrane region" description="Helical" evidence="1">
    <location>
        <begin position="396"/>
        <end position="416"/>
    </location>
</feature>
<dbReference type="Pfam" id="PF00873">
    <property type="entry name" value="ACR_tran"/>
    <property type="match status" value="1"/>
</dbReference>
<organism evidence="2">
    <name type="scientific">marine sediment metagenome</name>
    <dbReference type="NCBI Taxonomy" id="412755"/>
    <lineage>
        <taxon>unclassified sequences</taxon>
        <taxon>metagenomes</taxon>
        <taxon>ecological metagenomes</taxon>
    </lineage>
</organism>
<keyword evidence="1" id="KW-0812">Transmembrane</keyword>
<feature type="transmembrane region" description="Helical" evidence="1">
    <location>
        <begin position="342"/>
        <end position="362"/>
    </location>
</feature>
<keyword evidence="1" id="KW-1133">Transmembrane helix</keyword>
<dbReference type="GO" id="GO:0005886">
    <property type="term" value="C:plasma membrane"/>
    <property type="evidence" value="ECO:0007669"/>
    <property type="project" value="TreeGrafter"/>
</dbReference>
<feature type="transmembrane region" description="Helical" evidence="1">
    <location>
        <begin position="369"/>
        <end position="390"/>
    </location>
</feature>
<dbReference type="PANTHER" id="PTHR32063">
    <property type="match status" value="1"/>
</dbReference>
<dbReference type="Gene3D" id="3.30.2090.10">
    <property type="entry name" value="Multidrug efflux transporter AcrB TolC docking domain, DN and DC subdomains"/>
    <property type="match status" value="1"/>
</dbReference>
<protein>
    <recommendedName>
        <fullName evidence="3">SSD domain-containing protein</fullName>
    </recommendedName>
</protein>
<dbReference type="SUPFAM" id="SSF82714">
    <property type="entry name" value="Multidrug efflux transporter AcrB TolC docking domain, DN and DC subdomains"/>
    <property type="match status" value="1"/>
</dbReference>
<comment type="caution">
    <text evidence="2">The sequence shown here is derived from an EMBL/GenBank/DDBJ whole genome shotgun (WGS) entry which is preliminary data.</text>
</comment>
<evidence type="ECO:0000313" key="2">
    <source>
        <dbReference type="EMBL" id="KKN34088.1"/>
    </source>
</evidence>
<accession>A0A0F9SXW8</accession>
<dbReference type="AlphaFoldDB" id="A0A0F9SXW8"/>
<feature type="transmembrane region" description="Helical" evidence="1">
    <location>
        <begin position="12"/>
        <end position="34"/>
    </location>
</feature>
<dbReference type="PRINTS" id="PR00702">
    <property type="entry name" value="ACRIFLAVINRP"/>
</dbReference>
<dbReference type="InterPro" id="IPR027463">
    <property type="entry name" value="AcrB_DN_DC_subdom"/>
</dbReference>
<dbReference type="SUPFAM" id="SSF82866">
    <property type="entry name" value="Multidrug efflux transporter AcrB transmembrane domain"/>
    <property type="match status" value="1"/>
</dbReference>
<feature type="non-terminal residue" evidence="2">
    <location>
        <position position="442"/>
    </location>
</feature>
<proteinExistence type="predicted"/>
<dbReference type="Gene3D" id="3.30.70.1430">
    <property type="entry name" value="Multidrug efflux transporter AcrB pore domain"/>
    <property type="match status" value="1"/>
</dbReference>
<sequence length="442" mass="48007">MNISKFFVDRPIFAGVLSVLIFIAGLLSMFQLPISEYPEVAPPSVVVNAQFPGANPKVIAETVARPLEEQLSGVENMIYMFSQATSDGRMTLTVTFKIGTDPDLAQQMVQNRVTQATPRLPEVTRQLGVTVVKSSPDLTMVVHLISPDKSYDELYLRNYAVLHVKDELAKVEGVGNVRLFGSGDYAMRIWLNPDKVAERGLTANDVVAAIREQNVQVAAGIIGGAPMTNAVDVQLPINAKGRLETPEEFENIIIRAGKDGQITRLKDVARVELQAAEFSLNSMLNNQPAVAIPIFQSPGANAIEISDNIRATMAQLKKNFPVGVDYSVVYDPTVFVRDSIHAVIKTLLEALLLVVIVVVVFLQTWRASLIPLLAVPVSIIGTFALMHVFGFSINTLSLFGLVLAIGIVVDDAIVVVENVERNIEAGLSPLDASYQAMKEVSG</sequence>
<dbReference type="FunFam" id="3.30.70.1430:FF:000001">
    <property type="entry name" value="Efflux pump membrane transporter"/>
    <property type="match status" value="1"/>
</dbReference>
<dbReference type="Gene3D" id="3.30.70.1320">
    <property type="entry name" value="Multidrug efflux transporter AcrB pore domain like"/>
    <property type="match status" value="1"/>
</dbReference>
<dbReference type="Gene3D" id="1.20.1640.10">
    <property type="entry name" value="Multidrug efflux transporter AcrB transmembrane domain"/>
    <property type="match status" value="1"/>
</dbReference>
<dbReference type="EMBL" id="LAZR01002130">
    <property type="protein sequence ID" value="KKN34088.1"/>
    <property type="molecule type" value="Genomic_DNA"/>
</dbReference>
<gene>
    <name evidence="2" type="ORF">LCGC14_0797300</name>
</gene>
<dbReference type="SUPFAM" id="SSF82693">
    <property type="entry name" value="Multidrug efflux transporter AcrB pore domain, PN1, PN2, PC1 and PC2 subdomains"/>
    <property type="match status" value="2"/>
</dbReference>
<name>A0A0F9SXW8_9ZZZZ</name>
<dbReference type="GO" id="GO:0042910">
    <property type="term" value="F:xenobiotic transmembrane transporter activity"/>
    <property type="evidence" value="ECO:0007669"/>
    <property type="project" value="TreeGrafter"/>
</dbReference>
<keyword evidence="1" id="KW-0472">Membrane</keyword>
<dbReference type="PANTHER" id="PTHR32063:SF11">
    <property type="entry name" value="CATION OR DRUG EFFLUX SYSTEM PROTEIN"/>
    <property type="match status" value="1"/>
</dbReference>
<dbReference type="InterPro" id="IPR001036">
    <property type="entry name" value="Acrflvin-R"/>
</dbReference>
<reference evidence="2" key="1">
    <citation type="journal article" date="2015" name="Nature">
        <title>Complex archaea that bridge the gap between prokaryotes and eukaryotes.</title>
        <authorList>
            <person name="Spang A."/>
            <person name="Saw J.H."/>
            <person name="Jorgensen S.L."/>
            <person name="Zaremba-Niedzwiedzka K."/>
            <person name="Martijn J."/>
            <person name="Lind A.E."/>
            <person name="van Eijk R."/>
            <person name="Schleper C."/>
            <person name="Guy L."/>
            <person name="Ettema T.J."/>
        </authorList>
    </citation>
    <scope>NUCLEOTIDE SEQUENCE</scope>
</reference>
<evidence type="ECO:0008006" key="3">
    <source>
        <dbReference type="Google" id="ProtNLM"/>
    </source>
</evidence>
<evidence type="ECO:0000256" key="1">
    <source>
        <dbReference type="SAM" id="Phobius"/>
    </source>
</evidence>